<dbReference type="EMBL" id="FWPT01000016">
    <property type="protein sequence ID" value="SMA50795.1"/>
    <property type="molecule type" value="Genomic_DNA"/>
</dbReference>
<proteinExistence type="inferred from homology"/>
<dbReference type="Proteomes" id="UP000196573">
    <property type="component" value="Unassembled WGS sequence"/>
</dbReference>
<evidence type="ECO:0000256" key="2">
    <source>
        <dbReference type="ARBA" id="ARBA00022448"/>
    </source>
</evidence>
<comment type="function">
    <text evidence="5">Required for the activity of the bacterial periplasmic transport system of putrescine.</text>
</comment>
<dbReference type="InterPro" id="IPR001188">
    <property type="entry name" value="Sperm_putr-bd"/>
</dbReference>
<dbReference type="RefSeq" id="WP_087113230.1">
    <property type="nucleotide sequence ID" value="NZ_CBCSCN010000018.1"/>
</dbReference>
<evidence type="ECO:0000256" key="6">
    <source>
        <dbReference type="SAM" id="SignalP"/>
    </source>
</evidence>
<dbReference type="OrthoDB" id="9769319at2"/>
<dbReference type="SUPFAM" id="SSF53850">
    <property type="entry name" value="Periplasmic binding protein-like II"/>
    <property type="match status" value="1"/>
</dbReference>
<organism evidence="7 8">
    <name type="scientific">Parendozoicomonas haliclonae</name>
    <dbReference type="NCBI Taxonomy" id="1960125"/>
    <lineage>
        <taxon>Bacteria</taxon>
        <taxon>Pseudomonadati</taxon>
        <taxon>Pseudomonadota</taxon>
        <taxon>Gammaproteobacteria</taxon>
        <taxon>Oceanospirillales</taxon>
        <taxon>Endozoicomonadaceae</taxon>
        <taxon>Parendozoicomonas</taxon>
    </lineage>
</organism>
<evidence type="ECO:0000313" key="8">
    <source>
        <dbReference type="Proteomes" id="UP000196573"/>
    </source>
</evidence>
<evidence type="ECO:0000256" key="4">
    <source>
        <dbReference type="ARBA" id="ARBA00022764"/>
    </source>
</evidence>
<feature type="signal peptide" evidence="6">
    <location>
        <begin position="1"/>
        <end position="31"/>
    </location>
</feature>
<dbReference type="PRINTS" id="PR00909">
    <property type="entry name" value="SPERMDNBNDNG"/>
</dbReference>
<feature type="chain" id="PRO_5010874153" description="Putrescine-binding periplasmic protein" evidence="6">
    <location>
        <begin position="32"/>
        <end position="373"/>
    </location>
</feature>
<evidence type="ECO:0000256" key="5">
    <source>
        <dbReference type="PIRNR" id="PIRNR019574"/>
    </source>
</evidence>
<sequence length="373" mass="40942">MSRIGAKLKTGLTVLATSCALIPVVSTTALAEERVLNVYNWSDYIAEDTIANFEAKTGIKVVYDVFDSNEVLEAKLLSGKTGYDIVVPSASFMAKQIKAGVFQTLDRSKLPNWKNLDTEIMSTVEGFDPGNQHAIPYLWGTTGLGYNPDLVAKHLGGDVPVDSWDLVFKPEYASKLQECGLTMLNAPTEMMQAALNYLDLDPNSTDKKDYAQAQELLSSVRPHVTYFHSSKLITDLANGDVCISVGWSGDVLQAADRADEADKGITVEYVIPKEGALTWFDMLAIPKDAENVDEAYAFINYLMEDKVMADIQNYVSYASAVKTAEQYVDAEITGNPGIYPTAEAKKNLYISDVLPPKIDRVINRAFTKVTTGK</sequence>
<accession>A0A1X7ARD0</accession>
<keyword evidence="8" id="KW-1185">Reference proteome</keyword>
<protein>
    <recommendedName>
        <fullName evidence="5">Putrescine-binding periplasmic protein</fullName>
    </recommendedName>
</protein>
<keyword evidence="3 6" id="KW-0732">Signal</keyword>
<gene>
    <name evidence="7" type="primary">potF_3</name>
    <name evidence="7" type="ORF">EHSB41UT_04612</name>
</gene>
<comment type="similarity">
    <text evidence="5">Belongs to the bacterial solute-binding protein PotD/PotF family.</text>
</comment>
<evidence type="ECO:0000256" key="1">
    <source>
        <dbReference type="ARBA" id="ARBA00004418"/>
    </source>
</evidence>
<dbReference type="Pfam" id="PF13416">
    <property type="entry name" value="SBP_bac_8"/>
    <property type="match status" value="1"/>
</dbReference>
<dbReference type="AlphaFoldDB" id="A0A1X7ARD0"/>
<dbReference type="PIRSF" id="PIRSF019574">
    <property type="entry name" value="Periplasmic_polyamine_BP"/>
    <property type="match status" value="1"/>
</dbReference>
<dbReference type="GO" id="GO:0019808">
    <property type="term" value="F:polyamine binding"/>
    <property type="evidence" value="ECO:0007669"/>
    <property type="project" value="InterPro"/>
</dbReference>
<evidence type="ECO:0000313" key="7">
    <source>
        <dbReference type="EMBL" id="SMA50795.1"/>
    </source>
</evidence>
<dbReference type="PANTHER" id="PTHR30222">
    <property type="entry name" value="SPERMIDINE/PUTRESCINE-BINDING PERIPLASMIC PROTEIN"/>
    <property type="match status" value="1"/>
</dbReference>
<keyword evidence="4 5" id="KW-0574">Periplasm</keyword>
<dbReference type="Gene3D" id="3.40.190.10">
    <property type="entry name" value="Periplasmic binding protein-like II"/>
    <property type="match status" value="2"/>
</dbReference>
<dbReference type="GO" id="GO:0015846">
    <property type="term" value="P:polyamine transport"/>
    <property type="evidence" value="ECO:0007669"/>
    <property type="project" value="InterPro"/>
</dbReference>
<name>A0A1X7ARD0_9GAMM</name>
<dbReference type="GO" id="GO:0042597">
    <property type="term" value="C:periplasmic space"/>
    <property type="evidence" value="ECO:0007669"/>
    <property type="project" value="UniProtKB-SubCell"/>
</dbReference>
<dbReference type="PANTHER" id="PTHR30222:SF12">
    <property type="entry name" value="NORSPERMIDINE SENSOR"/>
    <property type="match status" value="1"/>
</dbReference>
<evidence type="ECO:0000256" key="3">
    <source>
        <dbReference type="ARBA" id="ARBA00022729"/>
    </source>
</evidence>
<keyword evidence="2 5" id="KW-0813">Transport</keyword>
<dbReference type="CDD" id="cd13659">
    <property type="entry name" value="PBP2_PotF"/>
    <property type="match status" value="1"/>
</dbReference>
<comment type="subcellular location">
    <subcellularLocation>
        <location evidence="1 5">Periplasm</location>
    </subcellularLocation>
</comment>
<reference evidence="7 8" key="1">
    <citation type="submission" date="2017-03" db="EMBL/GenBank/DDBJ databases">
        <authorList>
            <person name="Afonso C.L."/>
            <person name="Miller P.J."/>
            <person name="Scott M.A."/>
            <person name="Spackman E."/>
            <person name="Goraichik I."/>
            <person name="Dimitrov K.M."/>
            <person name="Suarez D.L."/>
            <person name="Swayne D.E."/>
        </authorList>
    </citation>
    <scope>NUCLEOTIDE SEQUENCE [LARGE SCALE GENOMIC DNA]</scope>
    <source>
        <strain evidence="7">SB41UT1</strain>
    </source>
</reference>
<dbReference type="InterPro" id="IPR006059">
    <property type="entry name" value="SBP"/>
</dbReference>